<evidence type="ECO:0000256" key="5">
    <source>
        <dbReference type="ARBA" id="ARBA00023014"/>
    </source>
</evidence>
<dbReference type="RefSeq" id="WP_141813796.1">
    <property type="nucleotide sequence ID" value="NZ_VFPL01000001.1"/>
</dbReference>
<keyword evidence="6" id="KW-0472">Membrane</keyword>
<dbReference type="OrthoDB" id="9780658at2"/>
<dbReference type="GO" id="GO:0051539">
    <property type="term" value="F:4 iron, 4 sulfur cluster binding"/>
    <property type="evidence" value="ECO:0007669"/>
    <property type="project" value="UniProtKB-KW"/>
</dbReference>
<proteinExistence type="predicted"/>
<comment type="caution">
    <text evidence="7">The sequence shown here is derived from an EMBL/GenBank/DDBJ whole genome shotgun (WGS) entry which is preliminary data.</text>
</comment>
<reference evidence="7 8" key="1">
    <citation type="submission" date="2019-09" db="EMBL/GenBank/DDBJ databases">
        <title>Pararcticibacter amylolyticus gen. nov., sp. nov., isolated from a rottenly hemp rope, and reclassification of Pedobacter tournemirensis as Pararcticibacter tournemirensis comb. nov.</title>
        <authorList>
            <person name="Cai Y."/>
        </authorList>
    </citation>
    <scope>NUCLEOTIDE SEQUENCE [LARGE SCALE GENOMIC DNA]</scope>
    <source>
        <strain evidence="7 8">TF5-37.2-LB10</strain>
    </source>
</reference>
<dbReference type="Pfam" id="PF12831">
    <property type="entry name" value="FAD_oxidored"/>
    <property type="match status" value="1"/>
</dbReference>
<keyword evidence="3" id="KW-0560">Oxidoreductase</keyword>
<keyword evidence="2" id="KW-0479">Metal-binding</keyword>
<gene>
    <name evidence="7" type="ORF">F1649_14465</name>
</gene>
<dbReference type="SUPFAM" id="SSF51905">
    <property type="entry name" value="FAD/NAD(P)-binding domain"/>
    <property type="match status" value="1"/>
</dbReference>
<dbReference type="InterPro" id="IPR036188">
    <property type="entry name" value="FAD/NAD-bd_sf"/>
</dbReference>
<keyword evidence="5" id="KW-0411">Iron-sulfur</keyword>
<dbReference type="GO" id="GO:0046872">
    <property type="term" value="F:metal ion binding"/>
    <property type="evidence" value="ECO:0007669"/>
    <property type="project" value="UniProtKB-KW"/>
</dbReference>
<dbReference type="Proteomes" id="UP000322918">
    <property type="component" value="Unassembled WGS sequence"/>
</dbReference>
<evidence type="ECO:0000256" key="3">
    <source>
        <dbReference type="ARBA" id="ARBA00023002"/>
    </source>
</evidence>
<feature type="transmembrane region" description="Helical" evidence="6">
    <location>
        <begin position="21"/>
        <end position="42"/>
    </location>
</feature>
<keyword evidence="8" id="KW-1185">Reference proteome</keyword>
<keyword evidence="4" id="KW-0408">Iron</keyword>
<keyword evidence="6" id="KW-1133">Transmembrane helix</keyword>
<sequence length="761" mass="85408">MIQSIEKNKRELQQKTMYSDLVIVGGGLAGICSSITAARAGIKVILVQDRPVLGGNASSEIRLWMLGATSHMGNNNRWSREGGVIDEILVENTYRNPEGNPVILDMLLLDKVMKESNITLLLNTAVYEAEKEDADTINLLKAFCSQNSTEYILKAPLFCDASGDGIVGFLSGAAFRMGAESKEEFGEQMAPDTEYGELLGHSLYFYSKDTGKPVKFIPPSFALGDITKVPRYRNFNAKEHGCKLWWVEYGGRLDTVHDTEKIKWELWKVIYGVWNHIKNSGEFPEAETMTLEWVGTIPGKRESRRFEGDYILRQQDLIEQRTHEDAVAYGGWSIDLHPADGVFSEKPGCNQWHSKGIFQIPYRSLYSRNINNLFLAGRIISVSHVAFGATRVMATCAYVGQAVGMAAKICIENNLNPRDILSNGLMLTLQRELMKTGQFIPGLILKDQRDIIQKGRAIASSEIRFKGFLHEGLWKALDWSSAQMFPVDTGEIPSFSMDVNALKDTMLETELRISSRNGNYTPDLSLSKKQFSLKAGQQTVGIHFDSILKEPAYVYLIVSKNPEIQLGYTEKRVTGVLSVFNLVNKAVSNYGKQSPPEDSGVDEFEFWCPQRRPGGHNFAIEMSRAQQVFGAANIANGIDRPTTGPNAWVADPDDPSPVLTIEWDEPKKIGKIELFFDTDYDHPMESVLMTHPENVMPFCVRNYKVKDDKGNILFEKEDNYQTRNTIIFKEPVVTSKIQIEAEHPSANVPAAIFSVRCYRDI</sequence>
<dbReference type="PANTHER" id="PTHR43498">
    <property type="entry name" value="FERREDOXIN:COB-COM HETERODISULFIDE REDUCTASE SUBUNIT A"/>
    <property type="match status" value="1"/>
</dbReference>
<dbReference type="GO" id="GO:0016491">
    <property type="term" value="F:oxidoreductase activity"/>
    <property type="evidence" value="ECO:0007669"/>
    <property type="project" value="UniProtKB-KW"/>
</dbReference>
<evidence type="ECO:0000256" key="6">
    <source>
        <dbReference type="SAM" id="Phobius"/>
    </source>
</evidence>
<dbReference type="InterPro" id="IPR039650">
    <property type="entry name" value="HdrA-like"/>
</dbReference>
<protein>
    <submittedName>
        <fullName evidence="7">FAD-dependent oxidoreductase</fullName>
    </submittedName>
</protein>
<evidence type="ECO:0000256" key="4">
    <source>
        <dbReference type="ARBA" id="ARBA00023004"/>
    </source>
</evidence>
<keyword evidence="6" id="KW-0812">Transmembrane</keyword>
<name>A0A5M9H3M6_9SPHI</name>
<evidence type="ECO:0000313" key="8">
    <source>
        <dbReference type="Proteomes" id="UP000322918"/>
    </source>
</evidence>
<organism evidence="7 8">
    <name type="scientific">Arcticibacter tournemirensis</name>
    <dbReference type="NCBI Taxonomy" id="699437"/>
    <lineage>
        <taxon>Bacteria</taxon>
        <taxon>Pseudomonadati</taxon>
        <taxon>Bacteroidota</taxon>
        <taxon>Sphingobacteriia</taxon>
        <taxon>Sphingobacteriales</taxon>
        <taxon>Sphingobacteriaceae</taxon>
        <taxon>Arcticibacter</taxon>
    </lineage>
</organism>
<evidence type="ECO:0000256" key="1">
    <source>
        <dbReference type="ARBA" id="ARBA00022485"/>
    </source>
</evidence>
<dbReference type="EMBL" id="VWNE01000023">
    <property type="protein sequence ID" value="KAA8481526.1"/>
    <property type="molecule type" value="Genomic_DNA"/>
</dbReference>
<dbReference type="PANTHER" id="PTHR43498:SF1">
    <property type="entry name" value="COB--COM HETERODISULFIDE REDUCTASE IRON-SULFUR SUBUNIT A"/>
    <property type="match status" value="1"/>
</dbReference>
<dbReference type="AlphaFoldDB" id="A0A5M9H3M6"/>
<dbReference type="Gene3D" id="3.50.50.60">
    <property type="entry name" value="FAD/NAD(P)-binding domain"/>
    <property type="match status" value="1"/>
</dbReference>
<accession>A0A5M9H3M6</accession>
<keyword evidence="1" id="KW-0004">4Fe-4S</keyword>
<evidence type="ECO:0000313" key="7">
    <source>
        <dbReference type="EMBL" id="KAA8481526.1"/>
    </source>
</evidence>
<evidence type="ECO:0000256" key="2">
    <source>
        <dbReference type="ARBA" id="ARBA00022723"/>
    </source>
</evidence>